<dbReference type="EMBL" id="KV441003">
    <property type="protein sequence ID" value="OAD66467.1"/>
    <property type="molecule type" value="Genomic_DNA"/>
</dbReference>
<accession>A0A167JQ05</accession>
<sequence length="120" mass="13670">MAYDMPATAFSPSFAICSLWWEILWERVSTAEFVFNRTSSFLPSPNCPLCLSAVDYLQHFVFSRPCKFPVWTLIAIASITVHTIWRARWAVVFDNSPFFPNVVAAKVVTAIHRSHDLNST</sequence>
<organism evidence="1 2">
    <name type="scientific">Phycomyces blakesleeanus (strain ATCC 8743b / DSM 1359 / FGSC 10004 / NBRC 33097 / NRRL 1555)</name>
    <dbReference type="NCBI Taxonomy" id="763407"/>
    <lineage>
        <taxon>Eukaryota</taxon>
        <taxon>Fungi</taxon>
        <taxon>Fungi incertae sedis</taxon>
        <taxon>Mucoromycota</taxon>
        <taxon>Mucoromycotina</taxon>
        <taxon>Mucoromycetes</taxon>
        <taxon>Mucorales</taxon>
        <taxon>Phycomycetaceae</taxon>
        <taxon>Phycomyces</taxon>
    </lineage>
</organism>
<dbReference type="RefSeq" id="XP_018284507.1">
    <property type="nucleotide sequence ID" value="XM_018432942.1"/>
</dbReference>
<evidence type="ECO:0000313" key="2">
    <source>
        <dbReference type="Proteomes" id="UP000077315"/>
    </source>
</evidence>
<dbReference type="AlphaFoldDB" id="A0A167JQ05"/>
<name>A0A167JQ05_PHYB8</name>
<dbReference type="VEuPathDB" id="FungiDB:PHYBLDRAFT_152542"/>
<keyword evidence="2" id="KW-1185">Reference proteome</keyword>
<proteinExistence type="predicted"/>
<protein>
    <recommendedName>
        <fullName evidence="3">Reverse transcriptase zinc-binding domain-containing protein</fullName>
    </recommendedName>
</protein>
<evidence type="ECO:0008006" key="3">
    <source>
        <dbReference type="Google" id="ProtNLM"/>
    </source>
</evidence>
<reference evidence="2" key="1">
    <citation type="submission" date="2015-06" db="EMBL/GenBank/DDBJ databases">
        <title>Expansion of signal transduction pathways in fungi by whole-genome duplication.</title>
        <authorList>
            <consortium name="DOE Joint Genome Institute"/>
            <person name="Corrochano L.M."/>
            <person name="Kuo A."/>
            <person name="Marcet-Houben M."/>
            <person name="Polaino S."/>
            <person name="Salamov A."/>
            <person name="Villalobos J.M."/>
            <person name="Alvarez M.I."/>
            <person name="Avalos J."/>
            <person name="Benito E.P."/>
            <person name="Benoit I."/>
            <person name="Burger G."/>
            <person name="Camino L.P."/>
            <person name="Canovas D."/>
            <person name="Cerda-Olmedo E."/>
            <person name="Cheng J.-F."/>
            <person name="Dominguez A."/>
            <person name="Elias M."/>
            <person name="Eslava A.P."/>
            <person name="Glaser F."/>
            <person name="Grimwood J."/>
            <person name="Gutierrez G."/>
            <person name="Heitman J."/>
            <person name="Henrissat B."/>
            <person name="Iturriaga E.A."/>
            <person name="Lang B.F."/>
            <person name="Lavin J.L."/>
            <person name="Lee S."/>
            <person name="Li W."/>
            <person name="Lindquist E."/>
            <person name="Lopez-Garcia S."/>
            <person name="Luque E.M."/>
            <person name="Marcos A.T."/>
            <person name="Martin J."/>
            <person name="McCluskey K."/>
            <person name="Medina H.R."/>
            <person name="Miralles-Duran A."/>
            <person name="Miyazaki A."/>
            <person name="Munoz-Torres E."/>
            <person name="Oguiza J.A."/>
            <person name="Ohm R."/>
            <person name="Olmedo M."/>
            <person name="Orejas M."/>
            <person name="Ortiz-Castellanos L."/>
            <person name="Pisabarro A.G."/>
            <person name="Rodriguez-Romero J."/>
            <person name="Ruiz-Herrera J."/>
            <person name="Ruiz-Vazquez R."/>
            <person name="Sanz C."/>
            <person name="Schackwitz W."/>
            <person name="Schmutz J."/>
            <person name="Shahriari M."/>
            <person name="Shelest E."/>
            <person name="Silva-Franco F."/>
            <person name="Soanes D."/>
            <person name="Syed K."/>
            <person name="Tagua V.G."/>
            <person name="Talbot N.J."/>
            <person name="Thon M."/>
            <person name="De vries R.P."/>
            <person name="Wiebenga A."/>
            <person name="Yadav J.S."/>
            <person name="Braun E.L."/>
            <person name="Baker S."/>
            <person name="Garre V."/>
            <person name="Horwitz B."/>
            <person name="Torres-Martinez S."/>
            <person name="Idnurm A."/>
            <person name="Herrera-Estrella A."/>
            <person name="Gabaldon T."/>
            <person name="Grigoriev I.V."/>
        </authorList>
    </citation>
    <scope>NUCLEOTIDE SEQUENCE [LARGE SCALE GENOMIC DNA]</scope>
    <source>
        <strain evidence="2">NRRL 1555(-)</strain>
    </source>
</reference>
<gene>
    <name evidence="1" type="ORF">PHYBLDRAFT_152542</name>
</gene>
<dbReference type="GeneID" id="28993848"/>
<dbReference type="Proteomes" id="UP000077315">
    <property type="component" value="Unassembled WGS sequence"/>
</dbReference>
<dbReference type="InParanoid" id="A0A167JQ05"/>
<evidence type="ECO:0000313" key="1">
    <source>
        <dbReference type="EMBL" id="OAD66467.1"/>
    </source>
</evidence>